<gene>
    <name evidence="2" type="ORF">N6H18_07530</name>
</gene>
<dbReference type="InterPro" id="IPR051531">
    <property type="entry name" value="N-acetyltransferase"/>
</dbReference>
<dbReference type="EMBL" id="CP106679">
    <property type="protein sequence ID" value="UXP33798.1"/>
    <property type="molecule type" value="Genomic_DNA"/>
</dbReference>
<dbReference type="Pfam" id="PF13302">
    <property type="entry name" value="Acetyltransf_3"/>
    <property type="match status" value="1"/>
</dbReference>
<proteinExistence type="predicted"/>
<sequence>MIEEMLYNYKDGLESERLITRLLTKADIDVWEAYYLSGGREKYLLDFGGNTPKENARLAVERQLRRYESKTYGLQALIEKDSGLLIGQCGLLVEELDGETQLELGYQLFNDYWGKGYATEAARMFIDYGFAVLDATSIVAIINVDNISSQKVASRNAMKQEKQMAYMGSQVFVYRLVRQDWVKL</sequence>
<organism evidence="2 3">
    <name type="scientific">Reichenbachiella agarivorans</name>
    <dbReference type="NCBI Taxonomy" id="2979464"/>
    <lineage>
        <taxon>Bacteria</taxon>
        <taxon>Pseudomonadati</taxon>
        <taxon>Bacteroidota</taxon>
        <taxon>Cytophagia</taxon>
        <taxon>Cytophagales</taxon>
        <taxon>Reichenbachiellaceae</taxon>
        <taxon>Reichenbachiella</taxon>
    </lineage>
</organism>
<dbReference type="RefSeq" id="WP_262311224.1">
    <property type="nucleotide sequence ID" value="NZ_CP106679.1"/>
</dbReference>
<reference evidence="2" key="1">
    <citation type="submission" date="2022-09" db="EMBL/GenBank/DDBJ databases">
        <title>Comparative genomics and taxonomic characterization of three novel marine species of genus Reichenbachiella exhibiting antioxidant and polysaccharide degradation activities.</title>
        <authorList>
            <person name="Muhammad N."/>
            <person name="Lee Y.-J."/>
            <person name="Ko J."/>
            <person name="Kim S.-G."/>
        </authorList>
    </citation>
    <scope>NUCLEOTIDE SEQUENCE</scope>
    <source>
        <strain evidence="2">BKB1-1</strain>
    </source>
</reference>
<dbReference type="Gene3D" id="3.40.630.30">
    <property type="match status" value="1"/>
</dbReference>
<evidence type="ECO:0000259" key="1">
    <source>
        <dbReference type="Pfam" id="PF13302"/>
    </source>
</evidence>
<dbReference type="SUPFAM" id="SSF55729">
    <property type="entry name" value="Acyl-CoA N-acyltransferases (Nat)"/>
    <property type="match status" value="1"/>
</dbReference>
<name>A0ABY6CTH5_9BACT</name>
<accession>A0ABY6CTH5</accession>
<dbReference type="Proteomes" id="UP001065174">
    <property type="component" value="Chromosome"/>
</dbReference>
<dbReference type="PANTHER" id="PTHR43792:SF1">
    <property type="entry name" value="N-ACETYLTRANSFERASE DOMAIN-CONTAINING PROTEIN"/>
    <property type="match status" value="1"/>
</dbReference>
<evidence type="ECO:0000313" key="2">
    <source>
        <dbReference type="EMBL" id="UXP33798.1"/>
    </source>
</evidence>
<dbReference type="InterPro" id="IPR000182">
    <property type="entry name" value="GNAT_dom"/>
</dbReference>
<protein>
    <submittedName>
        <fullName evidence="2">GNAT family N-acetyltransferase</fullName>
    </submittedName>
</protein>
<dbReference type="PANTHER" id="PTHR43792">
    <property type="entry name" value="GNAT FAMILY, PUTATIVE (AFU_ORTHOLOGUE AFUA_3G00765)-RELATED-RELATED"/>
    <property type="match status" value="1"/>
</dbReference>
<dbReference type="InterPro" id="IPR016181">
    <property type="entry name" value="Acyl_CoA_acyltransferase"/>
</dbReference>
<keyword evidence="3" id="KW-1185">Reference proteome</keyword>
<evidence type="ECO:0000313" key="3">
    <source>
        <dbReference type="Proteomes" id="UP001065174"/>
    </source>
</evidence>
<feature type="domain" description="N-acetyltransferase" evidence="1">
    <location>
        <begin position="17"/>
        <end position="158"/>
    </location>
</feature>